<dbReference type="CDD" id="cd00637">
    <property type="entry name" value="7tm_classA_rhodopsin-like"/>
    <property type="match status" value="1"/>
</dbReference>
<comment type="subcellular location">
    <subcellularLocation>
        <location evidence="1">Cell membrane</location>
        <topology evidence="1">Multi-pass membrane protein</topology>
    </subcellularLocation>
</comment>
<dbReference type="GO" id="GO:0004930">
    <property type="term" value="F:G protein-coupled receptor activity"/>
    <property type="evidence" value="ECO:0007669"/>
    <property type="project" value="UniProtKB-KW"/>
</dbReference>
<evidence type="ECO:0000256" key="6">
    <source>
        <dbReference type="ARBA" id="ARBA00023136"/>
    </source>
</evidence>
<keyword evidence="7 9" id="KW-0675">Receptor</keyword>
<protein>
    <submittedName>
        <fullName evidence="9">Beta-2 adrenergic receptor-like</fullName>
    </submittedName>
</protein>
<evidence type="ECO:0000256" key="8">
    <source>
        <dbReference type="ARBA" id="ARBA00023224"/>
    </source>
</evidence>
<dbReference type="GO" id="GO:0005886">
    <property type="term" value="C:plasma membrane"/>
    <property type="evidence" value="ECO:0007669"/>
    <property type="project" value="UniProtKB-SubCell"/>
</dbReference>
<proteinExistence type="predicted"/>
<accession>A0A6S7IJ11</accession>
<keyword evidence="5" id="KW-0297">G-protein coupled receptor</keyword>
<dbReference type="PANTHER" id="PTHR24249">
    <property type="entry name" value="HISTAMINE RECEPTOR-RELATED G-PROTEIN COUPLED RECEPTOR"/>
    <property type="match status" value="1"/>
</dbReference>
<dbReference type="PRINTS" id="PR00237">
    <property type="entry name" value="GPCRRHODOPSN"/>
</dbReference>
<dbReference type="Pfam" id="PF00001">
    <property type="entry name" value="7tm_1"/>
    <property type="match status" value="1"/>
</dbReference>
<keyword evidence="3" id="KW-0812">Transmembrane</keyword>
<keyword evidence="2" id="KW-1003">Cell membrane</keyword>
<evidence type="ECO:0000256" key="2">
    <source>
        <dbReference type="ARBA" id="ARBA00022475"/>
    </source>
</evidence>
<dbReference type="Proteomes" id="UP001152795">
    <property type="component" value="Unassembled WGS sequence"/>
</dbReference>
<dbReference type="AlphaFoldDB" id="A0A6S7IJ11"/>
<sequence length="360" mass="40252">MENNSTLNNTDEGLTVPGINLPFGFTIELAVFLILSENFLILLTIRLQKKLKVVDLLILSLAGSDFVNALLPLQILNIKAHFVISPWPQWLCGTFIWTTYALRLASLSTVTLMSIEKAALLFQPLKYYTQFTSSLTRKLILAAWVSSAIIATLPATIKNNRTENKDVYCRYQPYQFGLGFGVFVEAIGMLHFVVVLGSYVAMVVSSKGFRRRQKSMMSSQRRVMKSKKGRGETQGMLQARQLCAVMGYVVVLYYITWLPFLIYNLHSLLTKSTGYNHKMGAIVGTCSLLAPILTPLLYFKMLPRYRKGVLILLGRIPTLGSESRSKNIHGTSNYEMSTRTVTACATMSLRKTNANATALC</sequence>
<name>A0A6S7IJ11_PARCT</name>
<dbReference type="InterPro" id="IPR000276">
    <property type="entry name" value="GPCR_Rhodpsn"/>
</dbReference>
<dbReference type="OrthoDB" id="10036964at2759"/>
<evidence type="ECO:0000256" key="5">
    <source>
        <dbReference type="ARBA" id="ARBA00023040"/>
    </source>
</evidence>
<keyword evidence="6" id="KW-0472">Membrane</keyword>
<dbReference type="InterPro" id="IPR050569">
    <property type="entry name" value="TAAR"/>
</dbReference>
<organism evidence="9 10">
    <name type="scientific">Paramuricea clavata</name>
    <name type="common">Red gorgonian</name>
    <name type="synonym">Violescent sea-whip</name>
    <dbReference type="NCBI Taxonomy" id="317549"/>
    <lineage>
        <taxon>Eukaryota</taxon>
        <taxon>Metazoa</taxon>
        <taxon>Cnidaria</taxon>
        <taxon>Anthozoa</taxon>
        <taxon>Octocorallia</taxon>
        <taxon>Malacalcyonacea</taxon>
        <taxon>Plexauridae</taxon>
        <taxon>Paramuricea</taxon>
    </lineage>
</organism>
<evidence type="ECO:0000256" key="4">
    <source>
        <dbReference type="ARBA" id="ARBA00022989"/>
    </source>
</evidence>
<keyword evidence="8" id="KW-0807">Transducer</keyword>
<comment type="caution">
    <text evidence="9">The sequence shown here is derived from an EMBL/GenBank/DDBJ whole genome shotgun (WGS) entry which is preliminary data.</text>
</comment>
<evidence type="ECO:0000256" key="7">
    <source>
        <dbReference type="ARBA" id="ARBA00023170"/>
    </source>
</evidence>
<evidence type="ECO:0000313" key="10">
    <source>
        <dbReference type="Proteomes" id="UP001152795"/>
    </source>
</evidence>
<keyword evidence="4" id="KW-1133">Transmembrane helix</keyword>
<dbReference type="Gene3D" id="1.20.1070.10">
    <property type="entry name" value="Rhodopsin 7-helix transmembrane proteins"/>
    <property type="match status" value="1"/>
</dbReference>
<dbReference type="EMBL" id="CACRXK020009335">
    <property type="protein sequence ID" value="CAB4016959.1"/>
    <property type="molecule type" value="Genomic_DNA"/>
</dbReference>
<evidence type="ECO:0000313" key="9">
    <source>
        <dbReference type="EMBL" id="CAB4016959.1"/>
    </source>
</evidence>
<dbReference type="SUPFAM" id="SSF81321">
    <property type="entry name" value="Family A G protein-coupled receptor-like"/>
    <property type="match status" value="1"/>
</dbReference>
<keyword evidence="10" id="KW-1185">Reference proteome</keyword>
<dbReference type="PROSITE" id="PS50262">
    <property type="entry name" value="G_PROTEIN_RECEP_F1_2"/>
    <property type="match status" value="1"/>
</dbReference>
<dbReference type="InterPro" id="IPR017452">
    <property type="entry name" value="GPCR_Rhodpsn_7TM"/>
</dbReference>
<evidence type="ECO:0000256" key="1">
    <source>
        <dbReference type="ARBA" id="ARBA00004651"/>
    </source>
</evidence>
<evidence type="ECO:0000256" key="3">
    <source>
        <dbReference type="ARBA" id="ARBA00022692"/>
    </source>
</evidence>
<gene>
    <name evidence="9" type="ORF">PACLA_8A024357</name>
</gene>
<dbReference type="PANTHER" id="PTHR24249:SF372">
    <property type="entry name" value="G-PROTEIN COUPLED RECEPTORS FAMILY 1 PROFILE DOMAIN-CONTAINING PROTEIN"/>
    <property type="match status" value="1"/>
</dbReference>
<reference evidence="9" key="1">
    <citation type="submission" date="2020-04" db="EMBL/GenBank/DDBJ databases">
        <authorList>
            <person name="Alioto T."/>
            <person name="Alioto T."/>
            <person name="Gomez Garrido J."/>
        </authorList>
    </citation>
    <scope>NUCLEOTIDE SEQUENCE</scope>
    <source>
        <strain evidence="9">A484AB</strain>
    </source>
</reference>